<organism evidence="1 2">
    <name type="scientific">Nautilia profundicola (strain ATCC BAA-1463 / DSM 18972 / AmH)</name>
    <dbReference type="NCBI Taxonomy" id="598659"/>
    <lineage>
        <taxon>Bacteria</taxon>
        <taxon>Pseudomonadati</taxon>
        <taxon>Campylobacterota</taxon>
        <taxon>Epsilonproteobacteria</taxon>
        <taxon>Nautiliales</taxon>
        <taxon>Nautiliaceae</taxon>
        <taxon>Nautilia</taxon>
    </lineage>
</organism>
<dbReference type="Proteomes" id="UP000000448">
    <property type="component" value="Chromosome"/>
</dbReference>
<dbReference type="OrthoDB" id="5333999at2"/>
<reference evidence="1 2" key="1">
    <citation type="journal article" date="2009" name="PLoS Genet.">
        <title>Adaptations to submarine hydrothermal environments exemplified by the genome of Nautilia profundicola.</title>
        <authorList>
            <person name="Campbell B.J."/>
            <person name="Smith J.L."/>
            <person name="Hanson T.E."/>
            <person name="Klotz M.G."/>
            <person name="Stein L.Y."/>
            <person name="Lee C.K."/>
            <person name="Wu D."/>
            <person name="Robinson J.M."/>
            <person name="Khouri H.M."/>
            <person name="Eisen J.A."/>
            <person name="Cary S.C."/>
        </authorList>
    </citation>
    <scope>NUCLEOTIDE SEQUENCE [LARGE SCALE GENOMIC DNA]</scope>
    <source>
        <strain evidence="2">ATCC BAA-1463 / DSM 18972 / AmH</strain>
    </source>
</reference>
<accession>B9L8F8</accession>
<dbReference type="AlphaFoldDB" id="B9L8F8"/>
<keyword evidence="2" id="KW-1185">Reference proteome</keyword>
<gene>
    <name evidence="1" type="ordered locus">NAMH_0498</name>
</gene>
<evidence type="ECO:0000313" key="2">
    <source>
        <dbReference type="Proteomes" id="UP000000448"/>
    </source>
</evidence>
<proteinExistence type="predicted"/>
<dbReference type="EMBL" id="CP001279">
    <property type="protein sequence ID" value="ACM92509.1"/>
    <property type="molecule type" value="Genomic_DNA"/>
</dbReference>
<dbReference type="HOGENOM" id="CLU_129236_0_0_7"/>
<evidence type="ECO:0008006" key="3">
    <source>
        <dbReference type="Google" id="ProtNLM"/>
    </source>
</evidence>
<dbReference type="RefSeq" id="WP_012663880.1">
    <property type="nucleotide sequence ID" value="NC_012115.1"/>
</dbReference>
<evidence type="ECO:0000313" key="1">
    <source>
        <dbReference type="EMBL" id="ACM92509.1"/>
    </source>
</evidence>
<dbReference type="STRING" id="598659.NAMH_0498"/>
<dbReference type="KEGG" id="nam:NAMH_0498"/>
<dbReference type="eggNOG" id="ENOG5031CI0">
    <property type="taxonomic scope" value="Bacteria"/>
</dbReference>
<name>B9L8F8_NAUPA</name>
<sequence>MIVNLPYFRELKEQHAKDILMILLERDEPFSILAHLPAINFNPELPEHITKQFTDVIIFAIANYTLQSAHILDDNFIFEAGFGEENIGSVVTVPIANIIQITQDEVPLFINAAATLPKEEKPKNPFAMNPRNKKFIKE</sequence>
<protein>
    <recommendedName>
        <fullName evidence="3">Stringent starvation protein B</fullName>
    </recommendedName>
</protein>